<proteinExistence type="predicted"/>
<dbReference type="GO" id="GO:0016579">
    <property type="term" value="P:protein deubiquitination"/>
    <property type="evidence" value="ECO:0007669"/>
    <property type="project" value="InterPro"/>
</dbReference>
<dbReference type="PROSITE" id="PS00972">
    <property type="entry name" value="USP_1"/>
    <property type="match status" value="1"/>
</dbReference>
<dbReference type="InterPro" id="IPR018200">
    <property type="entry name" value="USP_CS"/>
</dbReference>
<dbReference type="InterPro" id="IPR050185">
    <property type="entry name" value="Ub_carboxyl-term_hydrolase"/>
</dbReference>
<dbReference type="PROSITE" id="PS50235">
    <property type="entry name" value="USP_3"/>
    <property type="match status" value="1"/>
</dbReference>
<dbReference type="InterPro" id="IPR038765">
    <property type="entry name" value="Papain-like_cys_pep_sf"/>
</dbReference>
<feature type="domain" description="USP" evidence="1">
    <location>
        <begin position="12"/>
        <end position="345"/>
    </location>
</feature>
<dbReference type="InterPro" id="IPR028889">
    <property type="entry name" value="USP"/>
</dbReference>
<dbReference type="InterPro" id="IPR001394">
    <property type="entry name" value="Peptidase_C19_UCH"/>
</dbReference>
<dbReference type="PANTHER" id="PTHR21646">
    <property type="entry name" value="UBIQUITIN CARBOXYL-TERMINAL HYDROLASE"/>
    <property type="match status" value="1"/>
</dbReference>
<dbReference type="Gene3D" id="3.90.70.10">
    <property type="entry name" value="Cysteine proteinases"/>
    <property type="match status" value="1"/>
</dbReference>
<protein>
    <recommendedName>
        <fullName evidence="1">USP domain-containing protein</fullName>
    </recommendedName>
</protein>
<dbReference type="PROSITE" id="PS00973">
    <property type="entry name" value="USP_2"/>
    <property type="match status" value="1"/>
</dbReference>
<reference evidence="2" key="1">
    <citation type="journal article" date="2020" name="Nature">
        <title>Giant virus diversity and host interactions through global metagenomics.</title>
        <authorList>
            <person name="Schulz F."/>
            <person name="Roux S."/>
            <person name="Paez-Espino D."/>
            <person name="Jungbluth S."/>
            <person name="Walsh D.A."/>
            <person name="Denef V.J."/>
            <person name="McMahon K.D."/>
            <person name="Konstantinidis K.T."/>
            <person name="Eloe-Fadrosh E.A."/>
            <person name="Kyrpides N.C."/>
            <person name="Woyke T."/>
        </authorList>
    </citation>
    <scope>NUCLEOTIDE SEQUENCE</scope>
    <source>
        <strain evidence="2">GVMAG-M-3300009155-48</strain>
    </source>
</reference>
<dbReference type="Pfam" id="PF00443">
    <property type="entry name" value="UCH"/>
    <property type="match status" value="1"/>
</dbReference>
<dbReference type="AlphaFoldDB" id="A0A6C0ES03"/>
<organism evidence="2">
    <name type="scientific">viral metagenome</name>
    <dbReference type="NCBI Taxonomy" id="1070528"/>
    <lineage>
        <taxon>unclassified sequences</taxon>
        <taxon>metagenomes</taxon>
        <taxon>organismal metagenomes</taxon>
    </lineage>
</organism>
<sequence>MDLRKYHGKGYTGLVNLGNTCFLNSCMQVLNHTYELNELLDSKYCKRNIRQNLIDSVLLNEWNELRNIMWTNNGIISPNKFVYNVQELAKKKDRELFTGWAQNDISEFLLFLIESMHNSISRGIILKIRGTRKNKTDDLAIQCYTMLKDIYEKDYSEIMDMFYGIYVSQLLSLDGKKTHALKPEHFFILDLPIPENRGERTLYGCLDAFVIPEILEGENAWMNEKTGLKEDIQKKIVFWNLPNILIITFKRFSADGKRKIQSCIDFPLENLDMSRYITGYNSKKYVYDLFGICNHTGGVLGGHYTSFVKNSQNEWIHYNDTNVEIIKDMQSLITPMAYCLFYRKKNSLV</sequence>
<accession>A0A6C0ES03</accession>
<evidence type="ECO:0000313" key="2">
    <source>
        <dbReference type="EMBL" id="QHT31807.1"/>
    </source>
</evidence>
<dbReference type="EMBL" id="MN738925">
    <property type="protein sequence ID" value="QHT31807.1"/>
    <property type="molecule type" value="Genomic_DNA"/>
</dbReference>
<dbReference type="SUPFAM" id="SSF54001">
    <property type="entry name" value="Cysteine proteinases"/>
    <property type="match status" value="1"/>
</dbReference>
<dbReference type="GO" id="GO:0004843">
    <property type="term" value="F:cysteine-type deubiquitinase activity"/>
    <property type="evidence" value="ECO:0007669"/>
    <property type="project" value="InterPro"/>
</dbReference>
<name>A0A6C0ES03_9ZZZZ</name>
<evidence type="ECO:0000259" key="1">
    <source>
        <dbReference type="PROSITE" id="PS50235"/>
    </source>
</evidence>